<feature type="coiled-coil region" evidence="1">
    <location>
        <begin position="69"/>
        <end position="103"/>
    </location>
</feature>
<evidence type="ECO:0000313" key="4">
    <source>
        <dbReference type="Proteomes" id="UP000471751"/>
    </source>
</evidence>
<dbReference type="RefSeq" id="WP_163932674.1">
    <property type="nucleotide sequence ID" value="NZ_BMQU01000016.1"/>
</dbReference>
<comment type="caution">
    <text evidence="3">The sequence shown here is derived from an EMBL/GenBank/DDBJ whole genome shotgun (WGS) entry which is preliminary data.</text>
</comment>
<keyword evidence="4" id="KW-1185">Reference proteome</keyword>
<evidence type="ECO:0000256" key="2">
    <source>
        <dbReference type="SAM" id="MobiDB-lite"/>
    </source>
</evidence>
<organism evidence="3 4">
    <name type="scientific">Pseudomonas laurentiana</name>
    <dbReference type="NCBI Taxonomy" id="2364649"/>
    <lineage>
        <taxon>Bacteria</taxon>
        <taxon>Pseudomonadati</taxon>
        <taxon>Pseudomonadota</taxon>
        <taxon>Gammaproteobacteria</taxon>
        <taxon>Pseudomonadales</taxon>
        <taxon>Pseudomonadaceae</taxon>
        <taxon>Pseudomonas</taxon>
    </lineage>
</organism>
<protein>
    <recommendedName>
        <fullName evidence="5">FlxA-like family protein</fullName>
    </recommendedName>
</protein>
<evidence type="ECO:0008006" key="5">
    <source>
        <dbReference type="Google" id="ProtNLM"/>
    </source>
</evidence>
<reference evidence="3 4" key="1">
    <citation type="submission" date="2020-02" db="EMBL/GenBank/DDBJ databases">
        <title>Broccoli isolated Pseudomonas sp.</title>
        <authorList>
            <person name="Fujikawa T."/>
            <person name="Sawada H."/>
        </authorList>
    </citation>
    <scope>NUCLEOTIDE SEQUENCE [LARGE SCALE GENOMIC DNA]</scope>
    <source>
        <strain evidence="3 4">JCM 32154</strain>
    </source>
</reference>
<evidence type="ECO:0000313" key="3">
    <source>
        <dbReference type="EMBL" id="NES09028.1"/>
    </source>
</evidence>
<keyword evidence="1" id="KW-0175">Coiled coil</keyword>
<dbReference type="Gene3D" id="1.20.5.1700">
    <property type="match status" value="1"/>
</dbReference>
<proteinExistence type="predicted"/>
<evidence type="ECO:0000256" key="1">
    <source>
        <dbReference type="SAM" id="Coils"/>
    </source>
</evidence>
<name>A0A6I5RN58_9PSED</name>
<dbReference type="Proteomes" id="UP000471751">
    <property type="component" value="Unassembled WGS sequence"/>
</dbReference>
<feature type="region of interest" description="Disordered" evidence="2">
    <location>
        <begin position="38"/>
        <end position="68"/>
    </location>
</feature>
<accession>A0A6I5RN58</accession>
<gene>
    <name evidence="3" type="ORF">G3O07_03640</name>
</gene>
<sequence length="148" mass="14692">MVGINTLAAGININGSPSATHVSGVSINGAAPAEVTDASGVKADLSQVRENGEAKASGASGGDSEPAHIKQLREQIEKLQKQLAEQQKQLQKAMASQQEATAKAAEVMAAQSAVSSTMAAIQTATSALLEALTSSGGSSSGSLVSTSA</sequence>
<dbReference type="AlphaFoldDB" id="A0A6I5RN58"/>
<dbReference type="EMBL" id="JAAHBT010000031">
    <property type="protein sequence ID" value="NES09028.1"/>
    <property type="molecule type" value="Genomic_DNA"/>
</dbReference>